<comment type="caution">
    <text evidence="15">The sequence shown here is derived from an EMBL/GenBank/DDBJ whole genome shotgun (WGS) entry which is preliminary data.</text>
</comment>
<evidence type="ECO:0000256" key="8">
    <source>
        <dbReference type="ARBA" id="ARBA00023170"/>
    </source>
</evidence>
<evidence type="ECO:0000256" key="13">
    <source>
        <dbReference type="SAM" id="Phobius"/>
    </source>
</evidence>
<keyword evidence="8 12" id="KW-0675">Receptor</keyword>
<accession>A0A8J6FHU4</accession>
<dbReference type="InterPro" id="IPR000826">
    <property type="entry name" value="Formyl_rcpt-rel"/>
</dbReference>
<evidence type="ECO:0000256" key="7">
    <source>
        <dbReference type="ARBA" id="ARBA00023136"/>
    </source>
</evidence>
<dbReference type="SUPFAM" id="SSF81321">
    <property type="entry name" value="Family A G protein-coupled receptor-like"/>
    <property type="match status" value="1"/>
</dbReference>
<dbReference type="FunFam" id="1.20.1070.10:FF:000109">
    <property type="entry name" value="Leukotriene B4 receptor"/>
    <property type="match status" value="1"/>
</dbReference>
<keyword evidence="9" id="KW-0325">Glycoprotein</keyword>
<keyword evidence="3" id="KW-0597">Phosphoprotein</keyword>
<evidence type="ECO:0000256" key="9">
    <source>
        <dbReference type="ARBA" id="ARBA00023180"/>
    </source>
</evidence>
<feature type="transmembrane region" description="Helical" evidence="13">
    <location>
        <begin position="203"/>
        <end position="224"/>
    </location>
</feature>
<dbReference type="PANTHER" id="PTHR24225:SF72">
    <property type="entry name" value="G-PROTEIN COUPLED RECEPTORS FAMILY 1 PROFILE DOMAIN-CONTAINING PROTEIN-RELATED"/>
    <property type="match status" value="1"/>
</dbReference>
<name>A0A8J6FHU4_ELECQ</name>
<evidence type="ECO:0000256" key="1">
    <source>
        <dbReference type="ARBA" id="ARBA00004651"/>
    </source>
</evidence>
<comment type="similarity">
    <text evidence="11">Belongs to the chemokine-like receptor (CMKLR) family.</text>
</comment>
<comment type="similarity">
    <text evidence="12">Belongs to the G-protein coupled receptor 1 family.</text>
</comment>
<gene>
    <name evidence="15" type="ORF">GDO78_007242</name>
</gene>
<feature type="domain" description="G-protein coupled receptors family 1 profile" evidence="14">
    <location>
        <begin position="52"/>
        <end position="297"/>
    </location>
</feature>
<feature type="transmembrane region" description="Helical" evidence="13">
    <location>
        <begin position="111"/>
        <end position="130"/>
    </location>
</feature>
<reference evidence="15" key="1">
    <citation type="thesis" date="2020" institute="ProQuest LLC" country="789 East Eisenhower Parkway, Ann Arbor, MI, USA">
        <title>Comparative Genomics and Chromosome Evolution.</title>
        <authorList>
            <person name="Mudd A.B."/>
        </authorList>
    </citation>
    <scope>NUCLEOTIDE SEQUENCE</scope>
    <source>
        <strain evidence="15">HN-11 Male</strain>
        <tissue evidence="15">Kidney and liver</tissue>
    </source>
</reference>
<dbReference type="InterPro" id="IPR017452">
    <property type="entry name" value="GPCR_Rhodpsn_7TM"/>
</dbReference>
<comment type="subcellular location">
    <subcellularLocation>
        <location evidence="1">Cell membrane</location>
        <topology evidence="1">Multi-pass membrane protein</topology>
    </subcellularLocation>
</comment>
<dbReference type="GO" id="GO:0004875">
    <property type="term" value="F:complement receptor activity"/>
    <property type="evidence" value="ECO:0007669"/>
    <property type="project" value="TreeGrafter"/>
</dbReference>
<dbReference type="Gene3D" id="1.20.1070.10">
    <property type="entry name" value="Rhodopsin 7-helix transmembrane proteins"/>
    <property type="match status" value="1"/>
</dbReference>
<proteinExistence type="inferred from homology"/>
<dbReference type="AlphaFoldDB" id="A0A8J6FHU4"/>
<evidence type="ECO:0000256" key="2">
    <source>
        <dbReference type="ARBA" id="ARBA00022475"/>
    </source>
</evidence>
<feature type="transmembrane region" description="Helical" evidence="13">
    <location>
        <begin position="236"/>
        <end position="253"/>
    </location>
</feature>
<keyword evidence="6 12" id="KW-0297">G-protein coupled receptor</keyword>
<evidence type="ECO:0000256" key="6">
    <source>
        <dbReference type="ARBA" id="ARBA00023040"/>
    </source>
</evidence>
<keyword evidence="5 13" id="KW-1133">Transmembrane helix</keyword>
<dbReference type="GO" id="GO:0007204">
    <property type="term" value="P:positive regulation of cytosolic calcium ion concentration"/>
    <property type="evidence" value="ECO:0007669"/>
    <property type="project" value="TreeGrafter"/>
</dbReference>
<keyword evidence="10 12" id="KW-0807">Transducer</keyword>
<evidence type="ECO:0000259" key="14">
    <source>
        <dbReference type="PROSITE" id="PS50262"/>
    </source>
</evidence>
<evidence type="ECO:0000313" key="16">
    <source>
        <dbReference type="Proteomes" id="UP000770717"/>
    </source>
</evidence>
<dbReference type="GO" id="GO:0005886">
    <property type="term" value="C:plasma membrane"/>
    <property type="evidence" value="ECO:0007669"/>
    <property type="project" value="UniProtKB-SubCell"/>
</dbReference>
<evidence type="ECO:0000256" key="4">
    <source>
        <dbReference type="ARBA" id="ARBA00022692"/>
    </source>
</evidence>
<keyword evidence="7 13" id="KW-0472">Membrane</keyword>
<keyword evidence="2" id="KW-1003">Cell membrane</keyword>
<dbReference type="GO" id="GO:0006954">
    <property type="term" value="P:inflammatory response"/>
    <property type="evidence" value="ECO:0007669"/>
    <property type="project" value="TreeGrafter"/>
</dbReference>
<evidence type="ECO:0000256" key="5">
    <source>
        <dbReference type="ARBA" id="ARBA00022989"/>
    </source>
</evidence>
<organism evidence="15 16">
    <name type="scientific">Eleutherodactylus coqui</name>
    <name type="common">Puerto Rican coqui</name>
    <dbReference type="NCBI Taxonomy" id="57060"/>
    <lineage>
        <taxon>Eukaryota</taxon>
        <taxon>Metazoa</taxon>
        <taxon>Chordata</taxon>
        <taxon>Craniata</taxon>
        <taxon>Vertebrata</taxon>
        <taxon>Euteleostomi</taxon>
        <taxon>Amphibia</taxon>
        <taxon>Batrachia</taxon>
        <taxon>Anura</taxon>
        <taxon>Neobatrachia</taxon>
        <taxon>Hyloidea</taxon>
        <taxon>Eleutherodactylidae</taxon>
        <taxon>Eleutherodactylinae</taxon>
        <taxon>Eleutherodactylus</taxon>
        <taxon>Eleutherodactylus</taxon>
    </lineage>
</organism>
<dbReference type="OrthoDB" id="8888529at2759"/>
<sequence length="364" mass="40923">MAETTTVIGLTTILSVNSSFSNSTKTPHLSTGVSAKIGILILLIAFIIGFPGNAFVIWTILKQMKKRTVTCLLILHLAMADIIVLLTAPFFLHLLSTGYWRFGKIICKMCHYVSCLSMYTSIFLIMFMSMDRFLAVAKPYTSQKLRTKKTVRVIVALIWILASLFATTMFVYRGVIVWKDRPQCIALHQSTNHMVFQYTFETLTGFVIPFTIVVFCYVYIGLRLRTAKFQTKQKTSRLVIMIIVTFALFWLPYQIVNMLQVSGEIFSSPSLTNAAKAARPNVTALAFFSSSANPILYVFAGGNFIKTAGVGFMAKLFEGAASETSSFRKFSQVLRQRSHTESVELEKCFEQTEPSKNMLSNQTH</sequence>
<feature type="transmembrane region" description="Helical" evidence="13">
    <location>
        <begin position="37"/>
        <end position="61"/>
    </location>
</feature>
<evidence type="ECO:0000256" key="11">
    <source>
        <dbReference type="ARBA" id="ARBA00025736"/>
    </source>
</evidence>
<dbReference type="Pfam" id="PF00001">
    <property type="entry name" value="7tm_1"/>
    <property type="match status" value="1"/>
</dbReference>
<feature type="transmembrane region" description="Helical" evidence="13">
    <location>
        <begin position="151"/>
        <end position="172"/>
    </location>
</feature>
<dbReference type="InterPro" id="IPR003981">
    <property type="entry name" value="Leukotriene_B4_rcpt"/>
</dbReference>
<keyword evidence="4 12" id="KW-0812">Transmembrane</keyword>
<dbReference type="Proteomes" id="UP000770717">
    <property type="component" value="Unassembled WGS sequence"/>
</dbReference>
<evidence type="ECO:0000313" key="15">
    <source>
        <dbReference type="EMBL" id="KAG9487270.1"/>
    </source>
</evidence>
<protein>
    <recommendedName>
        <fullName evidence="14">G-protein coupled receptors family 1 profile domain-containing protein</fullName>
    </recommendedName>
</protein>
<dbReference type="PANTHER" id="PTHR24225">
    <property type="entry name" value="CHEMOTACTIC RECEPTOR"/>
    <property type="match status" value="1"/>
</dbReference>
<dbReference type="PROSITE" id="PS50262">
    <property type="entry name" value="G_PROTEIN_RECEP_F1_2"/>
    <property type="match status" value="1"/>
</dbReference>
<dbReference type="InterPro" id="IPR000276">
    <property type="entry name" value="GPCR_Rhodpsn"/>
</dbReference>
<dbReference type="SMART" id="SM01381">
    <property type="entry name" value="7TM_GPCR_Srsx"/>
    <property type="match status" value="1"/>
</dbReference>
<feature type="transmembrane region" description="Helical" evidence="13">
    <location>
        <begin position="73"/>
        <end position="91"/>
    </location>
</feature>
<dbReference type="PRINTS" id="PR00237">
    <property type="entry name" value="GPCRRHODOPSN"/>
</dbReference>
<dbReference type="GO" id="GO:0004974">
    <property type="term" value="F:leukotriene receptor activity"/>
    <property type="evidence" value="ECO:0007669"/>
    <property type="project" value="InterPro"/>
</dbReference>
<evidence type="ECO:0000256" key="10">
    <source>
        <dbReference type="ARBA" id="ARBA00023224"/>
    </source>
</evidence>
<dbReference type="GO" id="GO:0007200">
    <property type="term" value="P:phospholipase C-activating G protein-coupled receptor signaling pathway"/>
    <property type="evidence" value="ECO:0007669"/>
    <property type="project" value="TreeGrafter"/>
</dbReference>
<dbReference type="PRINTS" id="PR01476">
    <property type="entry name" value="LTBRECEPTOR"/>
</dbReference>
<evidence type="ECO:0000256" key="12">
    <source>
        <dbReference type="RuleBase" id="RU000688"/>
    </source>
</evidence>
<keyword evidence="16" id="KW-1185">Reference proteome</keyword>
<evidence type="ECO:0000256" key="3">
    <source>
        <dbReference type="ARBA" id="ARBA00022553"/>
    </source>
</evidence>
<dbReference type="PROSITE" id="PS00237">
    <property type="entry name" value="G_PROTEIN_RECEP_F1_1"/>
    <property type="match status" value="1"/>
</dbReference>
<dbReference type="EMBL" id="WNTK01000003">
    <property type="protein sequence ID" value="KAG9487270.1"/>
    <property type="molecule type" value="Genomic_DNA"/>
</dbReference>